<evidence type="ECO:0000256" key="3">
    <source>
        <dbReference type="ARBA" id="ARBA00023163"/>
    </source>
</evidence>
<proteinExistence type="predicted"/>
<dbReference type="SUPFAM" id="SSF64288">
    <property type="entry name" value="Chorismate lyase-like"/>
    <property type="match status" value="1"/>
</dbReference>
<sequence length="232" mass="26781">MIPAYIQIHDQIKAEIDQKIWKIGQRLPSERDLAEKFQVSRMTLRQAITLLVEEGVLERRVGSGTFVASTRVQEKMRGTTSFTEIMKAQGKIPSTQVISYKRTIPSLQELDKLGIDKTETIVRMERVRYADGVPVVYEVTSIPEKFIKNFKKEEVTSHFFQTLEKHGYRIGKSQQTIYARLAKEKIAEYLEIPKGQAILGLTQVSYLDNGTAFEYVKSQYVGERFEFYLENN</sequence>
<dbReference type="EMBL" id="LR134266">
    <property type="protein sequence ID" value="VED67245.1"/>
    <property type="molecule type" value="Genomic_DNA"/>
</dbReference>
<dbReference type="PANTHER" id="PTHR44846:SF1">
    <property type="entry name" value="MANNOSYL-D-GLYCERATE TRANSPORT_METABOLISM SYSTEM REPRESSOR MNGR-RELATED"/>
    <property type="match status" value="1"/>
</dbReference>
<dbReference type="FunFam" id="1.10.10.10:FF:000079">
    <property type="entry name" value="GntR family transcriptional regulator"/>
    <property type="match status" value="1"/>
</dbReference>
<feature type="domain" description="HTH gntR-type" evidence="4">
    <location>
        <begin position="2"/>
        <end position="70"/>
    </location>
</feature>
<dbReference type="Pfam" id="PF07702">
    <property type="entry name" value="UTRA"/>
    <property type="match status" value="1"/>
</dbReference>
<accession>A0A3S4PY30</accession>
<dbReference type="KEGG" id="svf:NCTC3166_01065"/>
<dbReference type="InterPro" id="IPR011663">
    <property type="entry name" value="UTRA"/>
</dbReference>
<dbReference type="InterPro" id="IPR036388">
    <property type="entry name" value="WH-like_DNA-bd_sf"/>
</dbReference>
<dbReference type="PRINTS" id="PR00035">
    <property type="entry name" value="HTHGNTR"/>
</dbReference>
<dbReference type="GO" id="GO:0045892">
    <property type="term" value="P:negative regulation of DNA-templated transcription"/>
    <property type="evidence" value="ECO:0007669"/>
    <property type="project" value="TreeGrafter"/>
</dbReference>
<keyword evidence="3" id="KW-0804">Transcription</keyword>
<dbReference type="Gene3D" id="3.40.1410.10">
    <property type="entry name" value="Chorismate lyase-like"/>
    <property type="match status" value="1"/>
</dbReference>
<dbReference type="PANTHER" id="PTHR44846">
    <property type="entry name" value="MANNOSYL-D-GLYCERATE TRANSPORT/METABOLISM SYSTEM REPRESSOR MNGR-RELATED"/>
    <property type="match status" value="1"/>
</dbReference>
<dbReference type="CDD" id="cd07377">
    <property type="entry name" value="WHTH_GntR"/>
    <property type="match status" value="1"/>
</dbReference>
<dbReference type="AlphaFoldDB" id="A0A3S4PY30"/>
<dbReference type="InterPro" id="IPR028978">
    <property type="entry name" value="Chorismate_lyase_/UTRA_dom_sf"/>
</dbReference>
<reference evidence="5 6" key="1">
    <citation type="submission" date="2018-12" db="EMBL/GenBank/DDBJ databases">
        <authorList>
            <consortium name="Pathogen Informatics"/>
        </authorList>
    </citation>
    <scope>NUCLEOTIDE SEQUENCE [LARGE SCALE GENOMIC DNA]</scope>
    <source>
        <strain evidence="5 6">NCTC3166</strain>
    </source>
</reference>
<organism evidence="5 6">
    <name type="scientific">Streptococcus viridans</name>
    <dbReference type="NCBI Taxonomy" id="78535"/>
    <lineage>
        <taxon>Bacteria</taxon>
        <taxon>Bacillati</taxon>
        <taxon>Bacillota</taxon>
        <taxon>Bacilli</taxon>
        <taxon>Lactobacillales</taxon>
        <taxon>Streptococcaceae</taxon>
        <taxon>Streptococcus</taxon>
    </lineage>
</organism>
<name>A0A3S4PY30_9STRE</name>
<keyword evidence="1" id="KW-0805">Transcription regulation</keyword>
<gene>
    <name evidence="5" type="primary">yvoA</name>
    <name evidence="5" type="ORF">NCTC3166_01065</name>
</gene>
<dbReference type="Proteomes" id="UP000270025">
    <property type="component" value="Chromosome"/>
</dbReference>
<evidence type="ECO:0000313" key="5">
    <source>
        <dbReference type="EMBL" id="VED67245.1"/>
    </source>
</evidence>
<evidence type="ECO:0000256" key="2">
    <source>
        <dbReference type="ARBA" id="ARBA00023125"/>
    </source>
</evidence>
<dbReference type="InterPro" id="IPR036390">
    <property type="entry name" value="WH_DNA-bd_sf"/>
</dbReference>
<evidence type="ECO:0000259" key="4">
    <source>
        <dbReference type="PROSITE" id="PS50949"/>
    </source>
</evidence>
<dbReference type="GO" id="GO:0003677">
    <property type="term" value="F:DNA binding"/>
    <property type="evidence" value="ECO:0007669"/>
    <property type="project" value="UniProtKB-KW"/>
</dbReference>
<evidence type="ECO:0000256" key="1">
    <source>
        <dbReference type="ARBA" id="ARBA00023015"/>
    </source>
</evidence>
<dbReference type="RefSeq" id="WP_126404250.1">
    <property type="nucleotide sequence ID" value="NZ_LR134266.1"/>
</dbReference>
<keyword evidence="2" id="KW-0238">DNA-binding</keyword>
<dbReference type="PROSITE" id="PS50949">
    <property type="entry name" value="HTH_GNTR"/>
    <property type="match status" value="1"/>
</dbReference>
<dbReference type="InterPro" id="IPR000524">
    <property type="entry name" value="Tscrpt_reg_HTH_GntR"/>
</dbReference>
<dbReference type="SMART" id="SM00345">
    <property type="entry name" value="HTH_GNTR"/>
    <property type="match status" value="1"/>
</dbReference>
<protein>
    <submittedName>
        <fullName evidence="5">GntR family transcriptional regulator</fullName>
    </submittedName>
</protein>
<evidence type="ECO:0000313" key="6">
    <source>
        <dbReference type="Proteomes" id="UP000270025"/>
    </source>
</evidence>
<dbReference type="GO" id="GO:0003700">
    <property type="term" value="F:DNA-binding transcription factor activity"/>
    <property type="evidence" value="ECO:0007669"/>
    <property type="project" value="InterPro"/>
</dbReference>
<dbReference type="SUPFAM" id="SSF46785">
    <property type="entry name" value="Winged helix' DNA-binding domain"/>
    <property type="match status" value="1"/>
</dbReference>
<dbReference type="InterPro" id="IPR050679">
    <property type="entry name" value="Bact_HTH_transcr_reg"/>
</dbReference>
<dbReference type="Gene3D" id="1.10.10.10">
    <property type="entry name" value="Winged helix-like DNA-binding domain superfamily/Winged helix DNA-binding domain"/>
    <property type="match status" value="1"/>
</dbReference>
<dbReference type="Pfam" id="PF00392">
    <property type="entry name" value="GntR"/>
    <property type="match status" value="1"/>
</dbReference>
<dbReference type="SMART" id="SM00866">
    <property type="entry name" value="UTRA"/>
    <property type="match status" value="1"/>
</dbReference>
<keyword evidence="6" id="KW-1185">Reference proteome</keyword>